<evidence type="ECO:0000256" key="1">
    <source>
        <dbReference type="ARBA" id="ARBA00022729"/>
    </source>
</evidence>
<proteinExistence type="predicted"/>
<keyword evidence="1" id="KW-0732">Signal</keyword>
<dbReference type="PANTHER" id="PTHR45460">
    <property type="entry name" value="SIMILAR TO CYSTEINE PROTEINASE"/>
    <property type="match status" value="1"/>
</dbReference>
<dbReference type="InterPro" id="IPR028994">
    <property type="entry name" value="Integrin_alpha_N"/>
</dbReference>
<reference evidence="2" key="1">
    <citation type="journal article" date="2020" name="mSystems">
        <title>Genome- and Community-Level Interaction Insights into Carbon Utilization and Element Cycling Functions of Hydrothermarchaeota in Hydrothermal Sediment.</title>
        <authorList>
            <person name="Zhou Z."/>
            <person name="Liu Y."/>
            <person name="Xu W."/>
            <person name="Pan J."/>
            <person name="Luo Z.H."/>
            <person name="Li M."/>
        </authorList>
    </citation>
    <scope>NUCLEOTIDE SEQUENCE [LARGE SCALE GENOMIC DNA]</scope>
    <source>
        <strain evidence="2">SpSt-697</strain>
    </source>
</reference>
<dbReference type="InterPro" id="IPR013517">
    <property type="entry name" value="FG-GAP"/>
</dbReference>
<dbReference type="SUPFAM" id="SSF69318">
    <property type="entry name" value="Integrin alpha N-terminal domain"/>
    <property type="match status" value="1"/>
</dbReference>
<organism evidence="2">
    <name type="scientific">candidate division WOR-3 bacterium</name>
    <dbReference type="NCBI Taxonomy" id="2052148"/>
    <lineage>
        <taxon>Bacteria</taxon>
        <taxon>Bacteria division WOR-3</taxon>
    </lineage>
</organism>
<gene>
    <name evidence="2" type="ORF">ENU74_04790</name>
</gene>
<dbReference type="AlphaFoldDB" id="A0A7V4E4J6"/>
<dbReference type="Gene3D" id="2.130.10.130">
    <property type="entry name" value="Integrin alpha, N-terminal"/>
    <property type="match status" value="1"/>
</dbReference>
<name>A0A7V4E4J6_UNCW3</name>
<dbReference type="PANTHER" id="PTHR45460:SF2">
    <property type="entry name" value="ALPHA 1,3 GLUCANASE, GH71 FAMILY (EUROFUNG)"/>
    <property type="match status" value="1"/>
</dbReference>
<accession>A0A7V4E4J6</accession>
<dbReference type="EMBL" id="DTDR01000120">
    <property type="protein sequence ID" value="HGK63888.1"/>
    <property type="molecule type" value="Genomic_DNA"/>
</dbReference>
<sequence>MILLFFFISILEYQESSNGLIPPTLEGGRLEIEMVDINCDGNLDLISIGDHGSPYINTDQHGIMVWFGDGRGNWQVYMNGNFGYGGIAYGDVNNDGYLDVGYGMHHNYSSDDFGDQLMEVALGDGTGRNWYPWDDSLATHGQDWGMFGTDFTDVNNDGFLDIGSNSFGYDDGIHIYLNLGNGVWRRSFGFIGGNSNMDFVFGDINKDGNVDFACAHQFGSVYFGDGNGNFSLAHRNLPSPGNTGYQSVALNDVDNDGGMDLGFINPQGGIEVWIFDENGDTWQNFSGSLPPTGNFQRIQLFDMNIDGFIDIIAQGNGVLKIYLGDGQGEWQEVVTINTPSPGTGQELKVGGDCDHNGYPDIILVAREGSWPNYRNRARFFKETSSAQRLNIYLVFPRGYERFQPNSVNFIRWLSAVPNHPQNPSYVKIEFSSNGPNGPFTVLIDSYPNTGFYQWHIPNIIRNNCYLKFTLITPAETIFTLTPRPFAIGMASHLSQKKEEKINFRKNNLSKNKIFDLLGKEVKQKFLKKGVYFIKDNKNFQKLVIIK</sequence>
<protein>
    <submittedName>
        <fullName evidence="2">VCBS repeat-containing protein</fullName>
    </submittedName>
</protein>
<comment type="caution">
    <text evidence="2">The sequence shown here is derived from an EMBL/GenBank/DDBJ whole genome shotgun (WGS) entry which is preliminary data.</text>
</comment>
<evidence type="ECO:0000313" key="2">
    <source>
        <dbReference type="EMBL" id="HGK63888.1"/>
    </source>
</evidence>
<dbReference type="Pfam" id="PF13517">
    <property type="entry name" value="FG-GAP_3"/>
    <property type="match status" value="2"/>
</dbReference>